<dbReference type="SUPFAM" id="SSF53822">
    <property type="entry name" value="Periplasmic binding protein-like I"/>
    <property type="match status" value="1"/>
</dbReference>
<dbReference type="InterPro" id="IPR028082">
    <property type="entry name" value="Peripla_BP_I"/>
</dbReference>
<name>A0ABT6XTG7_9FLAO</name>
<comment type="caution">
    <text evidence="2">The sequence shown here is derived from an EMBL/GenBank/DDBJ whole genome shotgun (WGS) entry which is preliminary data.</text>
</comment>
<feature type="domain" description="LysM" evidence="1">
    <location>
        <begin position="178"/>
        <end position="221"/>
    </location>
</feature>
<feature type="domain" description="LysM" evidence="1">
    <location>
        <begin position="27"/>
        <end position="70"/>
    </location>
</feature>
<keyword evidence="3" id="KW-1185">Reference proteome</keyword>
<dbReference type="Gene3D" id="3.10.350.10">
    <property type="entry name" value="LysM domain"/>
    <property type="match status" value="4"/>
</dbReference>
<evidence type="ECO:0000313" key="3">
    <source>
        <dbReference type="Proteomes" id="UP001230035"/>
    </source>
</evidence>
<dbReference type="PANTHER" id="PTHR33734">
    <property type="entry name" value="LYSM DOMAIN-CONTAINING GPI-ANCHORED PROTEIN 2"/>
    <property type="match status" value="1"/>
</dbReference>
<dbReference type="Gene3D" id="3.40.50.2300">
    <property type="match status" value="1"/>
</dbReference>
<dbReference type="InterPro" id="IPR036779">
    <property type="entry name" value="LysM_dom_sf"/>
</dbReference>
<accession>A0ABT6XTG7</accession>
<dbReference type="Pfam" id="PF01476">
    <property type="entry name" value="LysM"/>
    <property type="match status" value="4"/>
</dbReference>
<protein>
    <submittedName>
        <fullName evidence="2">LysM peptidoglycan-binding domain-containing protein</fullName>
    </submittedName>
</protein>
<evidence type="ECO:0000259" key="1">
    <source>
        <dbReference type="PROSITE" id="PS51782"/>
    </source>
</evidence>
<feature type="domain" description="LysM" evidence="1">
    <location>
        <begin position="257"/>
        <end position="300"/>
    </location>
</feature>
<dbReference type="PANTHER" id="PTHR33734:SF22">
    <property type="entry name" value="MEMBRANE-BOUND LYTIC MUREIN TRANSGLYCOSYLASE D"/>
    <property type="match status" value="1"/>
</dbReference>
<dbReference type="InterPro" id="IPR018392">
    <property type="entry name" value="LysM"/>
</dbReference>
<feature type="domain" description="LysM" evidence="1">
    <location>
        <begin position="94"/>
        <end position="138"/>
    </location>
</feature>
<gene>
    <name evidence="2" type="ORF">QHT84_11770</name>
</gene>
<proteinExistence type="predicted"/>
<dbReference type="EMBL" id="JASGBP010000008">
    <property type="protein sequence ID" value="MDI9258092.1"/>
    <property type="molecule type" value="Genomic_DNA"/>
</dbReference>
<organism evidence="2 3">
    <name type="scientific">Flavobacterium sedimenticola</name>
    <dbReference type="NCBI Taxonomy" id="3043286"/>
    <lineage>
        <taxon>Bacteria</taxon>
        <taxon>Pseudomonadati</taxon>
        <taxon>Bacteroidota</taxon>
        <taxon>Flavobacteriia</taxon>
        <taxon>Flavobacteriales</taxon>
        <taxon>Flavobacteriaceae</taxon>
        <taxon>Flavobacterium</taxon>
    </lineage>
</organism>
<dbReference type="PROSITE" id="PS51782">
    <property type="entry name" value="LYSM"/>
    <property type="match status" value="4"/>
</dbReference>
<reference evidence="2 3" key="1">
    <citation type="submission" date="2023-05" db="EMBL/GenBank/DDBJ databases">
        <title>Flavobacterium sedimenti sp. nov., isolated from the sediment.</title>
        <authorList>
            <person name="Wu N."/>
        </authorList>
    </citation>
    <scope>NUCLEOTIDE SEQUENCE [LARGE SCALE GENOMIC DNA]</scope>
    <source>
        <strain evidence="2 3">YZ-48</strain>
    </source>
</reference>
<dbReference type="Proteomes" id="UP001230035">
    <property type="component" value="Unassembled WGS sequence"/>
</dbReference>
<evidence type="ECO:0000313" key="2">
    <source>
        <dbReference type="EMBL" id="MDI9258092.1"/>
    </source>
</evidence>
<dbReference type="RefSeq" id="WP_283239758.1">
    <property type="nucleotide sequence ID" value="NZ_JASGBP010000008.1"/>
</dbReference>
<dbReference type="SMART" id="SM00257">
    <property type="entry name" value="LysM"/>
    <property type="match status" value="4"/>
</dbReference>
<dbReference type="CDD" id="cd00118">
    <property type="entry name" value="LysM"/>
    <property type="match status" value="4"/>
</dbReference>
<sequence>MKNRIIFSLLFVLGTVVSSSAKQDKYLKHTVAKGETITLIAQKYKVTPFDIYKLNPDSQNGLQLNSVLLIPPSAAEAKPAVAAQTQPKPSQNPTTHLVVAKETLYSISRQYGVSVDALKEANAELLKDGLKIGQTIKIPSGSGAVTPSAVVQKEVVKETPKPVVSTEVKEEAQRGNVAYHIIEPKETKYGVSKKYGMTIQELERLNPGIVNDFPIGMKLVVSGNAPAAATVKPVVSANPITEKPKDVNPSSGKKYLQEYVVKPKETIQSIANDFGISESELIQLNPELKKGVKLGMILRVPMIEKANVPKKEQGNLLKKINTNARKQLALLLPFNISKIESDTVNSTQARLKKDKFLNMTLDFYSGALMAIDSARVLGLNVDITILDSQETKNTSSVATLVQQNNLAVKDAVIGPFYQANVERLAELLEPNKTPVISPLSKELGKKYTNLYQSMPSVDQMRSAIFQFMKTKGGNIVAVVDAKKGSVKQYLQEMQSETKIVGLSAKGTFVADSLRIHLQKDKMNYVVLASESTGMILAATNAMLAAQKDYALQLVIMEPNETLDFEEISLTRLTKLKLLYPSLSRPNDTEEANQFDVKYKKLNKIIPNQYAIRGFDVTFDTLLRLSQEKTFEETIQTDASEQIENKFDYVQNATYGYSNNGIYILNYDIDLTIKEAQ</sequence>
<dbReference type="SUPFAM" id="SSF54106">
    <property type="entry name" value="LysM domain"/>
    <property type="match status" value="4"/>
</dbReference>